<feature type="coiled-coil region" evidence="1">
    <location>
        <begin position="685"/>
        <end position="712"/>
    </location>
</feature>
<dbReference type="Proteomes" id="UP000605670">
    <property type="component" value="Unassembled WGS sequence"/>
</dbReference>
<evidence type="ECO:0000313" key="5">
    <source>
        <dbReference type="Proteomes" id="UP000605670"/>
    </source>
</evidence>
<evidence type="ECO:0000256" key="2">
    <source>
        <dbReference type="SAM" id="MobiDB-lite"/>
    </source>
</evidence>
<feature type="coiled-coil region" evidence="1">
    <location>
        <begin position="201"/>
        <end position="235"/>
    </location>
</feature>
<accession>A0A917BDM0</accession>
<dbReference type="Pfam" id="PF13514">
    <property type="entry name" value="AAA_27"/>
    <property type="match status" value="1"/>
</dbReference>
<dbReference type="AlphaFoldDB" id="A0A917BDM0"/>
<reference evidence="4" key="1">
    <citation type="journal article" date="2014" name="Int. J. Syst. Evol. Microbiol.">
        <title>Complete genome sequence of Corynebacterium casei LMG S-19264T (=DSM 44701T), isolated from a smear-ripened cheese.</title>
        <authorList>
            <consortium name="US DOE Joint Genome Institute (JGI-PGF)"/>
            <person name="Walter F."/>
            <person name="Albersmeier A."/>
            <person name="Kalinowski J."/>
            <person name="Ruckert C."/>
        </authorList>
    </citation>
    <scope>NUCLEOTIDE SEQUENCE</scope>
    <source>
        <strain evidence="4">CGMCC 1.12160</strain>
    </source>
</reference>
<gene>
    <name evidence="4" type="ORF">GCM10011366_02440</name>
</gene>
<dbReference type="Gene3D" id="3.40.50.300">
    <property type="entry name" value="P-loop containing nucleotide triphosphate hydrolases"/>
    <property type="match status" value="2"/>
</dbReference>
<dbReference type="InterPro" id="IPR027417">
    <property type="entry name" value="P-loop_NTPase"/>
</dbReference>
<feature type="region of interest" description="Disordered" evidence="2">
    <location>
        <begin position="557"/>
        <end position="583"/>
    </location>
</feature>
<sequence>MRLHRLTLRDVKGVRERTVDLPDEGVVVLEGPNEVGKTTMLEAFDALLRYKASSRAAEVRALQPVDRDEAPFVEAEFTVGSTRLRFAKRWLRQPSTTLHVLSGRPEQLTGDQAQQRVDALLQQHLDRTLFDALRYTQAGDGTVAPLVASTVLTEALDAAAGASQHADGADAILDAVEKEYRLYFTPTGRPTGDYRAAMTRHTQAQQDVVEAHRRVEEARELLDRHQAARRRVAEVEPRLAAAQAALEQAEDADARVELVVSAHREAVERSAQAQELHRAAERGVEQRRALAQEQQDLAASLARARAAQQQDARAAEVRGTASVAAEEELARAATAVEESTVALDEARAHADHLADVRELASVEELFAHTTALVGDLDRAREALPARPVTRETARGLRRLQDRYDALVAQHSAATPVVEVESLGASIEVTVGQRERGTAVGAGERGRVSVSHDTTVEIPGQARLRIFLHEEALGRASEIHGLQEQLAAALSDLGAADVDGVDALADATEAAESAVRERQGELGALLRPFGAAVAAEAARGAVPGAIDERVELARRRVREHRQGLGDRPGQAEQGEALPSDEPAARAAVDRATAALRAARERHRAAGSVAATTRQEVAALTRRLDHAQGRIDADSARWEALGQHLASVRAERPDDQLVADAQAWAERARAAAVQVSQAEAALVAADVAAVRAALSRARDEVQSAAAERDDARAALHTLAGQVEMVAGEGRQELYDLAVADLGDAERELRAVDRRARAARHLRESLTQHRDAAHRLYVRPYTQAIEQLGQRVYGPSFRVTVAEDLSLAARTVDGVTVPYAQLSGGAKEQLGILARLAVARLVDPEHGVPVVIDDALGYSDPVRLRQMSQVLGAADGDAAGVQVILLTCTPERYASIPHVRTVRLTA</sequence>
<evidence type="ECO:0000313" key="4">
    <source>
        <dbReference type="EMBL" id="GGF38380.1"/>
    </source>
</evidence>
<organism evidence="4 5">
    <name type="scientific">Ornithinimicrobium tianjinense</name>
    <dbReference type="NCBI Taxonomy" id="1195761"/>
    <lineage>
        <taxon>Bacteria</taxon>
        <taxon>Bacillati</taxon>
        <taxon>Actinomycetota</taxon>
        <taxon>Actinomycetes</taxon>
        <taxon>Micrococcales</taxon>
        <taxon>Ornithinimicrobiaceae</taxon>
        <taxon>Ornithinimicrobium</taxon>
    </lineage>
</organism>
<dbReference type="InterPro" id="IPR038734">
    <property type="entry name" value="YhaN_AAA"/>
</dbReference>
<dbReference type="EMBL" id="BMEM01000001">
    <property type="protein sequence ID" value="GGF38380.1"/>
    <property type="molecule type" value="Genomic_DNA"/>
</dbReference>
<keyword evidence="1" id="KW-0175">Coiled coil</keyword>
<dbReference type="RefSeq" id="WP_188427793.1">
    <property type="nucleotide sequence ID" value="NZ_BAABKH010000010.1"/>
</dbReference>
<dbReference type="SUPFAM" id="SSF52540">
    <property type="entry name" value="P-loop containing nucleoside triphosphate hydrolases"/>
    <property type="match status" value="1"/>
</dbReference>
<dbReference type="PANTHER" id="PTHR41259">
    <property type="entry name" value="DOUBLE-STRAND BREAK REPAIR RAD50 ATPASE, PUTATIVE-RELATED"/>
    <property type="match status" value="1"/>
</dbReference>
<keyword evidence="5" id="KW-1185">Reference proteome</keyword>
<dbReference type="PANTHER" id="PTHR41259:SF1">
    <property type="entry name" value="DOUBLE-STRAND BREAK REPAIR RAD50 ATPASE, PUTATIVE-RELATED"/>
    <property type="match status" value="1"/>
</dbReference>
<comment type="caution">
    <text evidence="4">The sequence shown here is derived from an EMBL/GenBank/DDBJ whole genome shotgun (WGS) entry which is preliminary data.</text>
</comment>
<evidence type="ECO:0000259" key="3">
    <source>
        <dbReference type="Pfam" id="PF13514"/>
    </source>
</evidence>
<protein>
    <recommendedName>
        <fullName evidence="3">YhaN AAA domain-containing protein</fullName>
    </recommendedName>
</protein>
<feature type="domain" description="YhaN AAA" evidence="3">
    <location>
        <begin position="1"/>
        <end position="212"/>
    </location>
</feature>
<proteinExistence type="predicted"/>
<evidence type="ECO:0000256" key="1">
    <source>
        <dbReference type="SAM" id="Coils"/>
    </source>
</evidence>
<reference evidence="4" key="2">
    <citation type="submission" date="2020-09" db="EMBL/GenBank/DDBJ databases">
        <authorList>
            <person name="Sun Q."/>
            <person name="Zhou Y."/>
        </authorList>
    </citation>
    <scope>NUCLEOTIDE SEQUENCE</scope>
    <source>
        <strain evidence="4">CGMCC 1.12160</strain>
    </source>
</reference>
<name>A0A917BDM0_9MICO</name>